<dbReference type="VEuPathDB" id="MicrosporidiaDB:CWI36_2235p0010"/>
<accession>A0A4Q9KVC4</accession>
<organism evidence="1 2">
    <name type="scientific">Hamiltosporidium magnivora</name>
    <dbReference type="NCBI Taxonomy" id="148818"/>
    <lineage>
        <taxon>Eukaryota</taxon>
        <taxon>Fungi</taxon>
        <taxon>Fungi incertae sedis</taxon>
        <taxon>Microsporidia</taxon>
        <taxon>Dubosqiidae</taxon>
        <taxon>Hamiltosporidium</taxon>
    </lineage>
</organism>
<dbReference type="AlphaFoldDB" id="A0A4Q9KVC4"/>
<dbReference type="VEuPathDB" id="MicrosporidiaDB:CWI39_2088p0010"/>
<dbReference type="EMBL" id="PITI01002235">
    <property type="protein sequence ID" value="TBT98776.1"/>
    <property type="molecule type" value="Genomic_DNA"/>
</dbReference>
<dbReference type="SUPFAM" id="SSF52058">
    <property type="entry name" value="L domain-like"/>
    <property type="match status" value="1"/>
</dbReference>
<evidence type="ECO:0000313" key="1">
    <source>
        <dbReference type="EMBL" id="TBT98776.1"/>
    </source>
</evidence>
<comment type="caution">
    <text evidence="1">The sequence shown here is derived from an EMBL/GenBank/DDBJ whole genome shotgun (WGS) entry which is preliminary data.</text>
</comment>
<dbReference type="InterPro" id="IPR032675">
    <property type="entry name" value="LRR_dom_sf"/>
</dbReference>
<gene>
    <name evidence="1" type="ORF">CWI36_2235p0010</name>
</gene>
<protein>
    <recommendedName>
        <fullName evidence="3">Leucine-rich repeat-containing protein</fullName>
    </recommendedName>
</protein>
<reference evidence="1 2" key="1">
    <citation type="submission" date="2017-12" db="EMBL/GenBank/DDBJ databases">
        <authorList>
            <person name="Pombert J.-F."/>
            <person name="Haag K.L."/>
            <person name="Ebert D."/>
        </authorList>
    </citation>
    <scope>NUCLEOTIDE SEQUENCE [LARGE SCALE GENOMIC DNA]</scope>
    <source>
        <strain evidence="1">BE-OM-2</strain>
    </source>
</reference>
<evidence type="ECO:0000313" key="2">
    <source>
        <dbReference type="Proteomes" id="UP000291404"/>
    </source>
</evidence>
<sequence length="541" mass="63995">MHDYILRGNEWTKLYFLFHFKNITSIYLNDLHLVDTKKISCFNKLFSNPIYSIVIGYTDKIGLILLNLRRIKVFKEIKKLEIQNSFLTKNNLRLLDWFTALEHLVLLDISIKHKNLFFPKYLSGKLINLKVLDISASSMNLNTNFCEIFTGLQSLYISVKKTSDYRTFENLIFPSKYYLLLRKISICFTNVSLMNFFKKIESFENIEKIVIKSLYIEEINLFIGINNQKYALILKTLHIRNFNLGYRELFLIYKFQNLKSLILENCIFLYDNYQSFSDFQQNNSLEHLTINSCIDPLHFFSSIEFYKNLKVLNIENNILYKISERIVIDVHDLPKLKKTSLNSGNFTIIHVKFGEKNTELRELELPACNLPENSFYNISFNMHILNGIRSFSYFKNNLSLYDLYCVSFMNNCNFFDISCCIFHDCRFSDIFTVNKTYKISELYIFGLNLNNPDIFAIRNLKLLTHICISIDLIPSSAIYLFKYKYFERLQSLDLSNNVIQRRIRDYLIEEFGNILEPTININEESDLEEETTVVKEVEENA</sequence>
<name>A0A4Q9KVC4_9MICR</name>
<keyword evidence="2" id="KW-1185">Reference proteome</keyword>
<dbReference type="Proteomes" id="UP000291404">
    <property type="component" value="Unassembled WGS sequence"/>
</dbReference>
<dbReference type="Gene3D" id="3.80.10.10">
    <property type="entry name" value="Ribonuclease Inhibitor"/>
    <property type="match status" value="1"/>
</dbReference>
<evidence type="ECO:0008006" key="3">
    <source>
        <dbReference type="Google" id="ProtNLM"/>
    </source>
</evidence>
<proteinExistence type="predicted"/>